<reference evidence="3 4" key="1">
    <citation type="journal article" date="2014" name="Am. J. Bot.">
        <title>Genome assembly and annotation for red clover (Trifolium pratense; Fabaceae).</title>
        <authorList>
            <person name="Istvanek J."/>
            <person name="Jaros M."/>
            <person name="Krenek A."/>
            <person name="Repkova J."/>
        </authorList>
    </citation>
    <scope>NUCLEOTIDE SEQUENCE [LARGE SCALE GENOMIC DNA]</scope>
    <source>
        <strain evidence="4">cv. Tatra</strain>
        <tissue evidence="3">Young leaves</tissue>
    </source>
</reference>
<proteinExistence type="predicted"/>
<dbReference type="Proteomes" id="UP000236291">
    <property type="component" value="Unassembled WGS sequence"/>
</dbReference>
<gene>
    <name evidence="3" type="ORF">L195_g022264</name>
</gene>
<dbReference type="AlphaFoldDB" id="A0A2K3N7G6"/>
<organism evidence="3 4">
    <name type="scientific">Trifolium pratense</name>
    <name type="common">Red clover</name>
    <dbReference type="NCBI Taxonomy" id="57577"/>
    <lineage>
        <taxon>Eukaryota</taxon>
        <taxon>Viridiplantae</taxon>
        <taxon>Streptophyta</taxon>
        <taxon>Embryophyta</taxon>
        <taxon>Tracheophyta</taxon>
        <taxon>Spermatophyta</taxon>
        <taxon>Magnoliopsida</taxon>
        <taxon>eudicotyledons</taxon>
        <taxon>Gunneridae</taxon>
        <taxon>Pentapetalae</taxon>
        <taxon>rosids</taxon>
        <taxon>fabids</taxon>
        <taxon>Fabales</taxon>
        <taxon>Fabaceae</taxon>
        <taxon>Papilionoideae</taxon>
        <taxon>50 kb inversion clade</taxon>
        <taxon>NPAAA clade</taxon>
        <taxon>Hologalegina</taxon>
        <taxon>IRL clade</taxon>
        <taxon>Trifolieae</taxon>
        <taxon>Trifolium</taxon>
    </lineage>
</organism>
<dbReference type="STRING" id="57577.A0A2K3N7G6"/>
<evidence type="ECO:0000313" key="4">
    <source>
        <dbReference type="Proteomes" id="UP000236291"/>
    </source>
</evidence>
<feature type="transmembrane region" description="Helical" evidence="2">
    <location>
        <begin position="81"/>
        <end position="102"/>
    </location>
</feature>
<keyword evidence="2" id="KW-0472">Membrane</keyword>
<comment type="caution">
    <text evidence="3">The sequence shown here is derived from an EMBL/GenBank/DDBJ whole genome shotgun (WGS) entry which is preliminary data.</text>
</comment>
<evidence type="ECO:0000313" key="3">
    <source>
        <dbReference type="EMBL" id="PNX99005.1"/>
    </source>
</evidence>
<keyword evidence="2" id="KW-0812">Transmembrane</keyword>
<evidence type="ECO:0000256" key="2">
    <source>
        <dbReference type="SAM" id="Phobius"/>
    </source>
</evidence>
<reference evidence="3 4" key="2">
    <citation type="journal article" date="2017" name="Front. Plant Sci.">
        <title>Gene Classification and Mining of Molecular Markers Useful in Red Clover (Trifolium pratense) Breeding.</title>
        <authorList>
            <person name="Istvanek J."/>
            <person name="Dluhosova J."/>
            <person name="Dluhos P."/>
            <person name="Patkova L."/>
            <person name="Nedelnik J."/>
            <person name="Repkova J."/>
        </authorList>
    </citation>
    <scope>NUCLEOTIDE SEQUENCE [LARGE SCALE GENOMIC DNA]</scope>
    <source>
        <strain evidence="4">cv. Tatra</strain>
        <tissue evidence="3">Young leaves</tissue>
    </source>
</reference>
<keyword evidence="2" id="KW-1133">Transmembrane helix</keyword>
<evidence type="ECO:0000256" key="1">
    <source>
        <dbReference type="SAM" id="MobiDB-lite"/>
    </source>
</evidence>
<name>A0A2K3N7G6_TRIPR</name>
<feature type="region of interest" description="Disordered" evidence="1">
    <location>
        <begin position="51"/>
        <end position="71"/>
    </location>
</feature>
<accession>A0A2K3N7G6</accession>
<sequence length="140" mass="15864">MKQKSSYYSVLSFLYGGGLLYRSRLYRSSSSSEEFLSVSVSETLSTPPEEFLSVLPPEDNTAPPKAASQPQETLEVERKQFPVLITSFVVIYMDIFIITLYVNNCIKHLFPTTACFPRFLGRLSVQPTDKNPLYGPSHER</sequence>
<protein>
    <submittedName>
        <fullName evidence="3">Inactive rhomboid protein 1-like</fullName>
    </submittedName>
</protein>
<feature type="transmembrane region" description="Helical" evidence="2">
    <location>
        <begin position="6"/>
        <end position="22"/>
    </location>
</feature>
<dbReference type="EMBL" id="ASHM01017288">
    <property type="protein sequence ID" value="PNX99005.1"/>
    <property type="molecule type" value="Genomic_DNA"/>
</dbReference>